<dbReference type="EMBL" id="CAMXCT010001242">
    <property type="protein sequence ID" value="CAI3988206.1"/>
    <property type="molecule type" value="Genomic_DNA"/>
</dbReference>
<dbReference type="Pfam" id="PF09732">
    <property type="entry name" value="CactinC_cactus"/>
    <property type="match status" value="1"/>
</dbReference>
<dbReference type="GO" id="GO:0005737">
    <property type="term" value="C:cytoplasm"/>
    <property type="evidence" value="ECO:0007669"/>
    <property type="project" value="TreeGrafter"/>
</dbReference>
<dbReference type="OrthoDB" id="265955at2759"/>
<gene>
    <name evidence="3" type="ORF">C1SCF055_LOCUS15411</name>
</gene>
<dbReference type="EMBL" id="CAMXCT020001242">
    <property type="protein sequence ID" value="CAL1141581.1"/>
    <property type="molecule type" value="Genomic_DNA"/>
</dbReference>
<dbReference type="Proteomes" id="UP001152797">
    <property type="component" value="Unassembled WGS sequence"/>
</dbReference>
<proteinExistence type="predicted"/>
<dbReference type="GO" id="GO:0005681">
    <property type="term" value="C:spliceosomal complex"/>
    <property type="evidence" value="ECO:0007669"/>
    <property type="project" value="TreeGrafter"/>
</dbReference>
<evidence type="ECO:0000256" key="1">
    <source>
        <dbReference type="SAM" id="MobiDB-lite"/>
    </source>
</evidence>
<reference evidence="3" key="1">
    <citation type="submission" date="2022-10" db="EMBL/GenBank/DDBJ databases">
        <authorList>
            <person name="Chen Y."/>
            <person name="Dougan E. K."/>
            <person name="Chan C."/>
            <person name="Rhodes N."/>
            <person name="Thang M."/>
        </authorList>
    </citation>
    <scope>NUCLEOTIDE SEQUENCE</scope>
</reference>
<dbReference type="SMART" id="SM01050">
    <property type="entry name" value="CactinC_cactus"/>
    <property type="match status" value="1"/>
</dbReference>
<protein>
    <submittedName>
        <fullName evidence="5">Alpha,alpha-trehalose-phosphate synthase [UDP-forming] 1</fullName>
    </submittedName>
</protein>
<evidence type="ECO:0000313" key="5">
    <source>
        <dbReference type="EMBL" id="CAL4775518.1"/>
    </source>
</evidence>
<accession>A0A9P1FU40</accession>
<reference evidence="4" key="2">
    <citation type="submission" date="2024-04" db="EMBL/GenBank/DDBJ databases">
        <authorList>
            <person name="Chen Y."/>
            <person name="Shah S."/>
            <person name="Dougan E. K."/>
            <person name="Thang M."/>
            <person name="Chan C."/>
        </authorList>
    </citation>
    <scope>NUCLEOTIDE SEQUENCE [LARGE SCALE GENOMIC DNA]</scope>
</reference>
<name>A0A9P1FU40_9DINO</name>
<feature type="domain" description="Splicing factor Cactin C-terminal" evidence="2">
    <location>
        <begin position="145"/>
        <end position="267"/>
    </location>
</feature>
<evidence type="ECO:0000313" key="4">
    <source>
        <dbReference type="EMBL" id="CAL1141581.1"/>
    </source>
</evidence>
<sequence length="465" mass="53367">MDRGLKALKAQARREWDDVPSGKPGGESDGFSPELEPLDDFEEEDTGIYSPVLEPLSKYHPEDLLDPDEDLRVLRQVRNTIIEAFGGAVSTTTSQSIDRSRDDELLAAERAKGMGSGEVAFNAAGKGDDSEFHGEVMLDKKRYEWEDKYKPRKPRFFNRVKTGFEWNKYNQTHYDHDNPPPKIVQGYKFNIFYPDLIDKAKAPTYHVEKSDTADTVMLRFSAGPPYEDVAFKIVNREWNLSHKFGFRVVFDRGVLQLYFNVKRWRYHPRLARMARNLPRRTDVSISFLPPPPQWRLFQPDSEVLVTPPRPPKNEVFVFGEPQRFGPKPMPLDADEWLCNLVRVMPVMHSEVSEVSLVFSGQGLSNLHLSFCMPSKTYGVSRCFHVRDVASKYILVFQKSFHVFSHKDVASKRSLQWEIQWEMAEVHKSGGNPEAPELTNELEKLQEMLQSASLELLVPWVGDDGG</sequence>
<evidence type="ECO:0000313" key="3">
    <source>
        <dbReference type="EMBL" id="CAI3988206.1"/>
    </source>
</evidence>
<feature type="compositionally biased region" description="Acidic residues" evidence="1">
    <location>
        <begin position="36"/>
        <end position="46"/>
    </location>
</feature>
<evidence type="ECO:0000259" key="2">
    <source>
        <dbReference type="Pfam" id="PF09732"/>
    </source>
</evidence>
<dbReference type="AlphaFoldDB" id="A0A9P1FU40"/>
<keyword evidence="6" id="KW-1185">Reference proteome</keyword>
<organism evidence="3">
    <name type="scientific">Cladocopium goreaui</name>
    <dbReference type="NCBI Taxonomy" id="2562237"/>
    <lineage>
        <taxon>Eukaryota</taxon>
        <taxon>Sar</taxon>
        <taxon>Alveolata</taxon>
        <taxon>Dinophyceae</taxon>
        <taxon>Suessiales</taxon>
        <taxon>Symbiodiniaceae</taxon>
        <taxon>Cladocopium</taxon>
    </lineage>
</organism>
<evidence type="ECO:0000313" key="6">
    <source>
        <dbReference type="Proteomes" id="UP001152797"/>
    </source>
</evidence>
<dbReference type="PANTHER" id="PTHR21737">
    <property type="entry name" value="POLYGLUTAMINE BINDING PROTEIN 1/MARVEL MEMBRANE-ASSOCIATING DOMAIN CONTAINING 3"/>
    <property type="match status" value="1"/>
</dbReference>
<dbReference type="InterPro" id="IPR019134">
    <property type="entry name" value="Cactin_C"/>
</dbReference>
<feature type="region of interest" description="Disordered" evidence="1">
    <location>
        <begin position="1"/>
        <end position="53"/>
    </location>
</feature>
<dbReference type="GO" id="GO:0045292">
    <property type="term" value="P:mRNA cis splicing, via spliceosome"/>
    <property type="evidence" value="ECO:0007669"/>
    <property type="project" value="TreeGrafter"/>
</dbReference>
<dbReference type="PANTHER" id="PTHR21737:SF4">
    <property type="entry name" value="SPLICING FACTOR CACTIN"/>
    <property type="match status" value="1"/>
</dbReference>
<dbReference type="EMBL" id="CAMXCT030001242">
    <property type="protein sequence ID" value="CAL4775518.1"/>
    <property type="molecule type" value="Genomic_DNA"/>
</dbReference>
<comment type="caution">
    <text evidence="3">The sequence shown here is derived from an EMBL/GenBank/DDBJ whole genome shotgun (WGS) entry which is preliminary data.</text>
</comment>